<dbReference type="EMBL" id="BARS01055067">
    <property type="protein sequence ID" value="GAG42686.1"/>
    <property type="molecule type" value="Genomic_DNA"/>
</dbReference>
<gene>
    <name evidence="2" type="ORF">S01H1_81382</name>
</gene>
<evidence type="ECO:0000313" key="2">
    <source>
        <dbReference type="EMBL" id="GAG42686.1"/>
    </source>
</evidence>
<dbReference type="Pfam" id="PF06439">
    <property type="entry name" value="3keto-disac_hyd"/>
    <property type="match status" value="1"/>
</dbReference>
<reference evidence="2" key="1">
    <citation type="journal article" date="2014" name="Front. Microbiol.">
        <title>High frequency of phylogenetically diverse reductive dehalogenase-homologous genes in deep subseafloor sedimentary metagenomes.</title>
        <authorList>
            <person name="Kawai M."/>
            <person name="Futagami T."/>
            <person name="Toyoda A."/>
            <person name="Takaki Y."/>
            <person name="Nishi S."/>
            <person name="Hori S."/>
            <person name="Arai W."/>
            <person name="Tsubouchi T."/>
            <person name="Morono Y."/>
            <person name="Uchiyama I."/>
            <person name="Ito T."/>
            <person name="Fujiyama A."/>
            <person name="Inagaki F."/>
            <person name="Takami H."/>
        </authorList>
    </citation>
    <scope>NUCLEOTIDE SEQUENCE</scope>
    <source>
        <strain evidence="2">Expedition CK06-06</strain>
    </source>
</reference>
<protein>
    <recommendedName>
        <fullName evidence="1">3-keto-alpha-glucoside-1,2-lyase/3-keto-2-hydroxy-glucal hydratase domain-containing protein</fullName>
    </recommendedName>
</protein>
<dbReference type="Gene3D" id="2.60.120.560">
    <property type="entry name" value="Exo-inulinase, domain 1"/>
    <property type="match status" value="1"/>
</dbReference>
<feature type="non-terminal residue" evidence="2">
    <location>
        <position position="1"/>
    </location>
</feature>
<dbReference type="InterPro" id="IPR010496">
    <property type="entry name" value="AL/BT2_dom"/>
</dbReference>
<accession>X0Z219</accession>
<feature type="domain" description="3-keto-alpha-glucoside-1,2-lyase/3-keto-2-hydroxy-glucal hydratase" evidence="1">
    <location>
        <begin position="26"/>
        <end position="206"/>
    </location>
</feature>
<organism evidence="2">
    <name type="scientific">marine sediment metagenome</name>
    <dbReference type="NCBI Taxonomy" id="412755"/>
    <lineage>
        <taxon>unclassified sequences</taxon>
        <taxon>metagenomes</taxon>
        <taxon>ecological metagenomes</taxon>
    </lineage>
</organism>
<sequence length="208" mass="23538">ATMKNCLLICGMLLAATPLMAAEEKGFTPLFDGKTFKGWEGNLDVFRIENGAIIAGSLKERVARNEFLCAKKEYGDFELRVKFKLLGKGANAGIQIRSQRIPDHHEMIGYQPDLGDNWWGCLYDESRRRKVLAGPPAADRAKIIKRNDWNEYVIRCEGPRIQLWINGHQTVDYKEPDASIPQKGLIALQIHGGPPSEAWYKDVRIKEL</sequence>
<proteinExistence type="predicted"/>
<comment type="caution">
    <text evidence="2">The sequence shown here is derived from an EMBL/GenBank/DDBJ whole genome shotgun (WGS) entry which is preliminary data.</text>
</comment>
<dbReference type="GO" id="GO:0016787">
    <property type="term" value="F:hydrolase activity"/>
    <property type="evidence" value="ECO:0007669"/>
    <property type="project" value="InterPro"/>
</dbReference>
<evidence type="ECO:0000259" key="1">
    <source>
        <dbReference type="Pfam" id="PF06439"/>
    </source>
</evidence>
<name>X0Z219_9ZZZZ</name>
<dbReference type="AlphaFoldDB" id="X0Z219"/>